<dbReference type="HOGENOM" id="CLU_2896568_0_0_3"/>
<proteinExistence type="predicted"/>
<sequence length="60" mass="7332">MNNYESKCYQKTYSDPNFWDGVQPKSKSDRQQIWANCRNLTDQFYDELTYRGYLVRKIKP</sequence>
<accession>B7KDQ1</accession>
<evidence type="ECO:0000313" key="1">
    <source>
        <dbReference type="EMBL" id="ACK70353.1"/>
    </source>
</evidence>
<dbReference type="AlphaFoldDB" id="B7KDQ1"/>
<dbReference type="eggNOG" id="ENOG5030ZY4">
    <property type="taxonomic scope" value="Bacteria"/>
</dbReference>
<reference evidence="2" key="1">
    <citation type="journal article" date="2011" name="MBio">
        <title>Novel metabolic attributes of the genus Cyanothece, comprising a group of unicellular nitrogen-fixing Cyanobacteria.</title>
        <authorList>
            <person name="Bandyopadhyay A."/>
            <person name="Elvitigala T."/>
            <person name="Welsh E."/>
            <person name="Stockel J."/>
            <person name="Liberton M."/>
            <person name="Min H."/>
            <person name="Sherman L.A."/>
            <person name="Pakrasi H.B."/>
        </authorList>
    </citation>
    <scope>NUCLEOTIDE SEQUENCE [LARGE SCALE GENOMIC DNA]</scope>
    <source>
        <strain evidence="2">PCC 7424</strain>
    </source>
</reference>
<evidence type="ECO:0000313" key="2">
    <source>
        <dbReference type="Proteomes" id="UP000002384"/>
    </source>
</evidence>
<dbReference type="OrthoDB" id="428092at2"/>
<gene>
    <name evidence="1" type="ordered locus">PCC7424_1922</name>
</gene>
<dbReference type="KEGG" id="cyc:PCC7424_1922"/>
<dbReference type="RefSeq" id="WP_012599296.1">
    <property type="nucleotide sequence ID" value="NC_011729.1"/>
</dbReference>
<name>B7KDQ1_GLOC7</name>
<organism evidence="1 2">
    <name type="scientific">Gloeothece citriformis (strain PCC 7424)</name>
    <name type="common">Cyanothece sp. (strain PCC 7424)</name>
    <dbReference type="NCBI Taxonomy" id="65393"/>
    <lineage>
        <taxon>Bacteria</taxon>
        <taxon>Bacillati</taxon>
        <taxon>Cyanobacteriota</taxon>
        <taxon>Cyanophyceae</taxon>
        <taxon>Oscillatoriophycideae</taxon>
        <taxon>Chroococcales</taxon>
        <taxon>Aphanothecaceae</taxon>
        <taxon>Gloeothece</taxon>
        <taxon>Gloeothece citriformis</taxon>
    </lineage>
</organism>
<keyword evidence="2" id="KW-1185">Reference proteome</keyword>
<dbReference type="Proteomes" id="UP000002384">
    <property type="component" value="Chromosome"/>
</dbReference>
<dbReference type="EMBL" id="CP001291">
    <property type="protein sequence ID" value="ACK70353.1"/>
    <property type="molecule type" value="Genomic_DNA"/>
</dbReference>
<protein>
    <submittedName>
        <fullName evidence="1">Uncharacterized protein</fullName>
    </submittedName>
</protein>